<organism evidence="1 2">
    <name type="scientific">Sphingobacterium siyangense</name>
    <dbReference type="NCBI Taxonomy" id="459529"/>
    <lineage>
        <taxon>Bacteria</taxon>
        <taxon>Pseudomonadati</taxon>
        <taxon>Bacteroidota</taxon>
        <taxon>Sphingobacteriia</taxon>
        <taxon>Sphingobacteriales</taxon>
        <taxon>Sphingobacteriaceae</taxon>
        <taxon>Sphingobacterium</taxon>
    </lineage>
</organism>
<dbReference type="EMBL" id="VLKR01000040">
    <property type="protein sequence ID" value="TWI15648.1"/>
    <property type="molecule type" value="Genomic_DNA"/>
</dbReference>
<evidence type="ECO:0000313" key="1">
    <source>
        <dbReference type="EMBL" id="TWI15648.1"/>
    </source>
</evidence>
<protein>
    <submittedName>
        <fullName evidence="1">Uncharacterized protein</fullName>
    </submittedName>
</protein>
<name>A0A562M767_9SPHI</name>
<comment type="caution">
    <text evidence="1">The sequence shown here is derived from an EMBL/GenBank/DDBJ whole genome shotgun (WGS) entry which is preliminary data.</text>
</comment>
<dbReference type="RefSeq" id="WP_145330608.1">
    <property type="nucleotide sequence ID" value="NZ_VLKR01000040.1"/>
</dbReference>
<dbReference type="Proteomes" id="UP000315908">
    <property type="component" value="Unassembled WGS sequence"/>
</dbReference>
<proteinExistence type="predicted"/>
<accession>A0A562M767</accession>
<gene>
    <name evidence="1" type="ORF">IQ31_04931</name>
</gene>
<sequence length="163" mass="18898">MINFFEAACREEAITDNRFGICDDQNGMVAYVDMDDQHKWIATVNNPEAKPVCFTAIDNCIDIINPNGDMDSRCDGMIDYEQNIVFVELKNQLTGGWASDGLKQLESTIVHFQQNHNFSVYNYKRAFVVNKKRKHFQTIQTELKRRFFDTYRVRISIGGEINI</sequence>
<dbReference type="AlphaFoldDB" id="A0A562M767"/>
<dbReference type="OrthoDB" id="1030692at2"/>
<reference evidence="1 2" key="1">
    <citation type="journal article" date="2015" name="Stand. Genomic Sci.">
        <title>Genomic Encyclopedia of Bacterial and Archaeal Type Strains, Phase III: the genomes of soil and plant-associated and newly described type strains.</title>
        <authorList>
            <person name="Whitman W.B."/>
            <person name="Woyke T."/>
            <person name="Klenk H.P."/>
            <person name="Zhou Y."/>
            <person name="Lilburn T.G."/>
            <person name="Beck B.J."/>
            <person name="De Vos P."/>
            <person name="Vandamme P."/>
            <person name="Eisen J.A."/>
            <person name="Garrity G."/>
            <person name="Hugenholtz P."/>
            <person name="Kyrpides N.C."/>
        </authorList>
    </citation>
    <scope>NUCLEOTIDE SEQUENCE [LARGE SCALE GENOMIC DNA]</scope>
    <source>
        <strain evidence="1 2">CGMCC 1.6855</strain>
    </source>
</reference>
<evidence type="ECO:0000313" key="2">
    <source>
        <dbReference type="Proteomes" id="UP000315908"/>
    </source>
</evidence>